<evidence type="ECO:0000313" key="1">
    <source>
        <dbReference type="EMBL" id="MFC5170624.1"/>
    </source>
</evidence>
<proteinExistence type="predicted"/>
<dbReference type="EMBL" id="JBHSKI010000003">
    <property type="protein sequence ID" value="MFC5170668.1"/>
    <property type="molecule type" value="Genomic_DNA"/>
</dbReference>
<keyword evidence="1" id="KW-0456">Lyase</keyword>
<dbReference type="SUPFAM" id="SSF160387">
    <property type="entry name" value="NosL/MerB-like"/>
    <property type="match status" value="1"/>
</dbReference>
<dbReference type="InterPro" id="IPR004927">
    <property type="entry name" value="MerB"/>
</dbReference>
<gene>
    <name evidence="1" type="primary">merB</name>
    <name evidence="1" type="ORF">ACFPRK_08470</name>
    <name evidence="2" type="ORF">ACFPRK_08700</name>
</gene>
<dbReference type="Pfam" id="PF03243">
    <property type="entry name" value="MerB"/>
    <property type="match status" value="1"/>
</dbReference>
<reference evidence="3" key="2">
    <citation type="journal article" date="2019" name="Int. J. Syst. Evol. Microbiol.">
        <title>The Global Catalogue of Microorganisms (GCM) 10K type strain sequencing project: providing services to taxonomists for standard genome sequencing and annotation.</title>
        <authorList>
            <consortium name="The Broad Institute Genomics Platform"/>
            <consortium name="The Broad Institute Genome Sequencing Center for Infectious Disease"/>
            <person name="Wu L."/>
            <person name="Ma J."/>
        </authorList>
    </citation>
    <scope>NUCLEOTIDE SEQUENCE [LARGE SCALE GENOMIC DNA]</scope>
    <source>
        <strain evidence="3">CGMCC 4.1721</strain>
    </source>
</reference>
<dbReference type="EC" id="4.99.1.2" evidence="1"/>
<sequence length="324" mass="33578">MRITVLTVPDCPNVPLAQERIAAALDGRAAEVELVEVCDEAEAARWGMTGSPTVLLDGVDPFAPTGAAPSVSCRLYRDADGTVSGAPSVAALRQALSGADMAQSVVVGDCCESEGFAVVGRGGRGRRAPAERGLRAVHQAVLRHFAATGIAPEPGELATAAASTGRTAGQVLEDLAREDFLTLDEQGRIRAAYPFSAVPTRHRVRIEGGAEVWSMCAIDALGIPPMLGRDAVITSLDPVTEEAVTVTADGGLMTWEPADAVVFVGQRPGGGPAATTCCDALNFFTSDNAARTWAKEHPSVPGRIVGQQDAEKLAAQTFGPLLAP</sequence>
<comment type="caution">
    <text evidence="1">The sequence shown here is derived from an EMBL/GenBank/DDBJ whole genome shotgun (WGS) entry which is preliminary data.</text>
</comment>
<dbReference type="RefSeq" id="WP_065848419.1">
    <property type="nucleotide sequence ID" value="NZ_JBHSKI010000003.1"/>
</dbReference>
<keyword evidence="3" id="KW-1185">Reference proteome</keyword>
<reference evidence="1" key="1">
    <citation type="journal article" date="2014" name="Int. J. Syst. Evol. Microbiol.">
        <title>Complete genome of a new Firmicutes species belonging to the dominant human colonic microbiota ('Ruminococcus bicirculans') reveals two chromosomes and a selective capacity to utilize plant glucans.</title>
        <authorList>
            <consortium name="NISC Comparative Sequencing Program"/>
            <person name="Wegmann U."/>
            <person name="Louis P."/>
            <person name="Goesmann A."/>
            <person name="Henrissat B."/>
            <person name="Duncan S.H."/>
            <person name="Flint H.J."/>
        </authorList>
    </citation>
    <scope>NUCLEOTIDE SEQUENCE</scope>
    <source>
        <strain evidence="1">CGMCC 4.1747</strain>
    </source>
</reference>
<dbReference type="InterPro" id="IPR053717">
    <property type="entry name" value="MerB_lyase_sf"/>
</dbReference>
<name>A0ABW0B0A4_9ACTN</name>
<dbReference type="EMBL" id="JBHSKI010000003">
    <property type="protein sequence ID" value="MFC5170624.1"/>
    <property type="molecule type" value="Genomic_DNA"/>
</dbReference>
<reference evidence="1" key="3">
    <citation type="submission" date="2024-09" db="EMBL/GenBank/DDBJ databases">
        <authorList>
            <person name="Sun Q."/>
            <person name="Mori K."/>
        </authorList>
    </citation>
    <scope>NUCLEOTIDE SEQUENCE</scope>
    <source>
        <strain evidence="1">CGMCC 4.1747</strain>
    </source>
</reference>
<organism evidence="1 3">
    <name type="scientific">Streptomyces mutomycini</name>
    <dbReference type="NCBI Taxonomy" id="284036"/>
    <lineage>
        <taxon>Bacteria</taxon>
        <taxon>Bacillati</taxon>
        <taxon>Actinomycetota</taxon>
        <taxon>Actinomycetes</taxon>
        <taxon>Kitasatosporales</taxon>
        <taxon>Streptomycetaceae</taxon>
        <taxon>Streptomyces</taxon>
    </lineage>
</organism>
<protein>
    <submittedName>
        <fullName evidence="1">Organomercurial lyase</fullName>
        <ecNumber evidence="1">4.99.1.2</ecNumber>
    </submittedName>
</protein>
<dbReference type="GO" id="GO:0018836">
    <property type="term" value="F:alkylmercury lyase activity"/>
    <property type="evidence" value="ECO:0007669"/>
    <property type="project" value="UniProtKB-EC"/>
</dbReference>
<evidence type="ECO:0000313" key="3">
    <source>
        <dbReference type="Proteomes" id="UP001596208"/>
    </source>
</evidence>
<dbReference type="Gene3D" id="3.30.450.410">
    <property type="match status" value="1"/>
</dbReference>
<accession>A0ABW0B0A4</accession>
<evidence type="ECO:0000313" key="2">
    <source>
        <dbReference type="EMBL" id="MFC5170668.1"/>
    </source>
</evidence>
<dbReference type="Proteomes" id="UP001596208">
    <property type="component" value="Unassembled WGS sequence"/>
</dbReference>